<organism evidence="1 2">
    <name type="scientific">Hoeflea algicola</name>
    <dbReference type="NCBI Taxonomy" id="2983763"/>
    <lineage>
        <taxon>Bacteria</taxon>
        <taxon>Pseudomonadati</taxon>
        <taxon>Pseudomonadota</taxon>
        <taxon>Alphaproteobacteria</taxon>
        <taxon>Hyphomicrobiales</taxon>
        <taxon>Rhizobiaceae</taxon>
        <taxon>Hoeflea</taxon>
    </lineage>
</organism>
<dbReference type="Proteomes" id="UP001073227">
    <property type="component" value="Unassembled WGS sequence"/>
</dbReference>
<dbReference type="EMBL" id="JAOVZR010000001">
    <property type="protein sequence ID" value="MCY0150350.1"/>
    <property type="molecule type" value="Genomic_DNA"/>
</dbReference>
<proteinExistence type="predicted"/>
<keyword evidence="2" id="KW-1185">Reference proteome</keyword>
<sequence length="76" mass="8562">MDEPLFEIENWRDGWYYRFGSRYTGPFRLRCNAIAAAETLVEPLSRARRPLLRASLTSAIPASSVSLTRTETGTPA</sequence>
<gene>
    <name evidence="1" type="ORF">OEG84_22245</name>
</gene>
<protein>
    <submittedName>
        <fullName evidence="1">Uncharacterized protein</fullName>
    </submittedName>
</protein>
<evidence type="ECO:0000313" key="1">
    <source>
        <dbReference type="EMBL" id="MCY0150350.1"/>
    </source>
</evidence>
<dbReference type="RefSeq" id="WP_267655782.1">
    <property type="nucleotide sequence ID" value="NZ_JAOVZR010000001.1"/>
</dbReference>
<accession>A0ABT3ZEX6</accession>
<reference evidence="1" key="1">
    <citation type="submission" date="2022-10" db="EMBL/GenBank/DDBJ databases">
        <title>Hoeflea sp. G2-23, isolated from marine algae.</title>
        <authorList>
            <person name="Kristyanto S."/>
            <person name="Kim J.M."/>
            <person name="Jeon C.O."/>
        </authorList>
    </citation>
    <scope>NUCLEOTIDE SEQUENCE</scope>
    <source>
        <strain evidence="1">G2-23</strain>
    </source>
</reference>
<evidence type="ECO:0000313" key="2">
    <source>
        <dbReference type="Proteomes" id="UP001073227"/>
    </source>
</evidence>
<name>A0ABT3ZEX6_9HYPH</name>
<comment type="caution">
    <text evidence="1">The sequence shown here is derived from an EMBL/GenBank/DDBJ whole genome shotgun (WGS) entry which is preliminary data.</text>
</comment>